<evidence type="ECO:0000313" key="2">
    <source>
        <dbReference type="Proteomes" id="UP001162992"/>
    </source>
</evidence>
<evidence type="ECO:0000313" key="1">
    <source>
        <dbReference type="EMBL" id="KAJ7544716.1"/>
    </source>
</evidence>
<accession>A0ACC2CRW7</accession>
<name>A0ACC2CRW7_DIPCM</name>
<sequence length="1158" mass="125667">MSVASGSSWLRGLRSSSLFRPPPPDRLQRQEEVLAYVELFIQCASESFVDDITELARSHYPQEVVCLLDDVLATIVLKCPEHAHAILHPLLSCVIDGTLTYNKKNPPFGSFVTLFSPSSERDVTEQWVLACGEVLRILTHYNRPIYKAALGTSITNIDCSSGTSGHYGSSNISQKGNEDKLYISDKQGKMPQRLLTPWITDSLLAAPLGIRSDYFRWCGGVVGKYATGRELQPPTTAVGGRGLGKQPQLLSSTPRWAVANGAAVISSVCDDEVSRYETADLTAAAVPALLLPPPATAFDEHLVAGLPPLEPYAHLFHRYYGIATPGATQKLLLGLFEAPSSWAPDALDAAVQLVELLRAAEDFSSSFKLPGTWFHLHFLRPIGTAMAMRSGRVAAAAAALLFRLFSQPALLFPRGHTQDVHILQPLYGPPTHAALTEKNEAEAVQAIEEATAKGMASLISGNGADVEWRICAIWEAAYGLLSLDSSAVDLPDLVVSTPLQPPVLSWSLFRPLLRVLEHLPRASPSHASMRRIFSATASAILQRVFPVQDISEPKNGRLKGSQAGGGGAGAESVRMAELRAMVHGLFMEPFLSPDVASQLLSDALTICHNHDALWQGSDKKGKKDGGCMPMDIGEARQKLLMSESRKNRGAVATFDAYVVAAVCALTCELQLCSFSSVISGFSFQLNNGSSGASISSATGHDRPMKELGNLLPPAALHSKRLMDILERLLVLEPTSTLIQSSSSDSSDILAAAVVAAHLSKLMGRSRTCMQSLIVTTRCNWDPGLSAKSFAVLSLVERNLKVLNDALSSAQKSVKGSSKRRMVESGSDMIQPKSQQKEKNGQDRNQKEVFSTVPVFNPASERASKSFCNEIYLPFTAADITNLMCKPAGIDKGVDAMLRVILVKKPDLAVAAVPLLWQRLMISAEIPISCEGTSAKQGWRQVVEALCYMVMAFPMTVTPAVISQAERGLQPWNGKDAQKQRSIWRLNSRIICLLAEFLRLRNYPEVVTVAASASDLLQKATDGLCTSEDVYTMPQLELLEAVLEAAQSLVLWDKSAQTPAELLLSLLKERLPAIVKCLSHSNGLVRAQSLSLLQDAYFVISQKLGDKLKSVCNRLVSLDEWQKTLHESIVWEAHCRRAEGLSISQLADAASKLGCKIPP</sequence>
<organism evidence="1 2">
    <name type="scientific">Diphasiastrum complanatum</name>
    <name type="common">Issler's clubmoss</name>
    <name type="synonym">Lycopodium complanatum</name>
    <dbReference type="NCBI Taxonomy" id="34168"/>
    <lineage>
        <taxon>Eukaryota</taxon>
        <taxon>Viridiplantae</taxon>
        <taxon>Streptophyta</taxon>
        <taxon>Embryophyta</taxon>
        <taxon>Tracheophyta</taxon>
        <taxon>Lycopodiopsida</taxon>
        <taxon>Lycopodiales</taxon>
        <taxon>Lycopodiaceae</taxon>
        <taxon>Lycopodioideae</taxon>
        <taxon>Diphasiastrum</taxon>
    </lineage>
</organism>
<dbReference type="EMBL" id="CM055100">
    <property type="protein sequence ID" value="KAJ7544716.1"/>
    <property type="molecule type" value="Genomic_DNA"/>
</dbReference>
<reference evidence="2" key="1">
    <citation type="journal article" date="2024" name="Proc. Natl. Acad. Sci. U.S.A.">
        <title>Extraordinary preservation of gene collinearity over three hundred million years revealed in homosporous lycophytes.</title>
        <authorList>
            <person name="Li C."/>
            <person name="Wickell D."/>
            <person name="Kuo L.Y."/>
            <person name="Chen X."/>
            <person name="Nie B."/>
            <person name="Liao X."/>
            <person name="Peng D."/>
            <person name="Ji J."/>
            <person name="Jenkins J."/>
            <person name="Williams M."/>
            <person name="Shu S."/>
            <person name="Plott C."/>
            <person name="Barry K."/>
            <person name="Rajasekar S."/>
            <person name="Grimwood J."/>
            <person name="Han X."/>
            <person name="Sun S."/>
            <person name="Hou Z."/>
            <person name="He W."/>
            <person name="Dai G."/>
            <person name="Sun C."/>
            <person name="Schmutz J."/>
            <person name="Leebens-Mack J.H."/>
            <person name="Li F.W."/>
            <person name="Wang L."/>
        </authorList>
    </citation>
    <scope>NUCLEOTIDE SEQUENCE [LARGE SCALE GENOMIC DNA]</scope>
    <source>
        <strain evidence="2">cv. PW_Plant_1</strain>
    </source>
</reference>
<keyword evidence="2" id="KW-1185">Reference proteome</keyword>
<gene>
    <name evidence="1" type="ORF">O6H91_09G090500</name>
</gene>
<protein>
    <submittedName>
        <fullName evidence="1">Uncharacterized protein</fullName>
    </submittedName>
</protein>
<proteinExistence type="predicted"/>
<comment type="caution">
    <text evidence="1">The sequence shown here is derived from an EMBL/GenBank/DDBJ whole genome shotgun (WGS) entry which is preliminary data.</text>
</comment>
<dbReference type="Proteomes" id="UP001162992">
    <property type="component" value="Chromosome 9"/>
</dbReference>